<evidence type="ECO:0000313" key="2">
    <source>
        <dbReference type="EMBL" id="GFZ83225.1"/>
    </source>
</evidence>
<organism evidence="2 3">
    <name type="scientific">Pseudohongiella nitratireducens</name>
    <dbReference type="NCBI Taxonomy" id="1768907"/>
    <lineage>
        <taxon>Bacteria</taxon>
        <taxon>Pseudomonadati</taxon>
        <taxon>Pseudomonadota</taxon>
        <taxon>Gammaproteobacteria</taxon>
        <taxon>Pseudomonadales</taxon>
        <taxon>Pseudohongiellaceae</taxon>
        <taxon>Pseudohongiella</taxon>
    </lineage>
</organism>
<accession>A0A916QLL0</accession>
<gene>
    <name evidence="2" type="ORF">GCM10011403_28450</name>
</gene>
<comment type="caution">
    <text evidence="2">The sequence shown here is derived from an EMBL/GenBank/DDBJ whole genome shotgun (WGS) entry which is preliminary data.</text>
</comment>
<proteinExistence type="predicted"/>
<dbReference type="AlphaFoldDB" id="A0A916QLL0"/>
<dbReference type="EMBL" id="BMIY01000014">
    <property type="protein sequence ID" value="GFZ83225.1"/>
    <property type="molecule type" value="Genomic_DNA"/>
</dbReference>
<name>A0A916QLL0_9GAMM</name>
<feature type="chain" id="PRO_5037020926" evidence="1">
    <location>
        <begin position="29"/>
        <end position="231"/>
    </location>
</feature>
<reference evidence="2" key="1">
    <citation type="journal article" date="2014" name="Int. J. Syst. Evol. Microbiol.">
        <title>Complete genome sequence of Corynebacterium casei LMG S-19264T (=DSM 44701T), isolated from a smear-ripened cheese.</title>
        <authorList>
            <consortium name="US DOE Joint Genome Institute (JGI-PGF)"/>
            <person name="Walter F."/>
            <person name="Albersmeier A."/>
            <person name="Kalinowski J."/>
            <person name="Ruckert C."/>
        </authorList>
    </citation>
    <scope>NUCLEOTIDE SEQUENCE</scope>
    <source>
        <strain evidence="2">CGMCC 1.15425</strain>
    </source>
</reference>
<keyword evidence="1" id="KW-0732">Signal</keyword>
<evidence type="ECO:0000313" key="3">
    <source>
        <dbReference type="Proteomes" id="UP000627715"/>
    </source>
</evidence>
<sequence length="231" mass="26168">MIMNFSKPPLLKIAVFILASAVTSVSISQEIDLEMSKLGETGSVYRAKLTFFPATSNVTPSTNSGNSSTNQNPVTFEFSVQLNLSSSWLLEDDPDRELSEEEMFTREFFLARKNASSLADLRGYMDDNFYREKETLYARNEEARERELSAFENFTDIRLLGVVIYGNFYFFLNIIERPSETSPEIRAGFAARKHDGRYLQTNALSGDIAIGLFRPGMLQEEIYTALEQLGQ</sequence>
<dbReference type="Proteomes" id="UP000627715">
    <property type="component" value="Unassembled WGS sequence"/>
</dbReference>
<protein>
    <submittedName>
        <fullName evidence="2">Uncharacterized protein</fullName>
    </submittedName>
</protein>
<feature type="signal peptide" evidence="1">
    <location>
        <begin position="1"/>
        <end position="28"/>
    </location>
</feature>
<reference evidence="2" key="2">
    <citation type="submission" date="2020-09" db="EMBL/GenBank/DDBJ databases">
        <authorList>
            <person name="Sun Q."/>
            <person name="Zhou Y."/>
        </authorList>
    </citation>
    <scope>NUCLEOTIDE SEQUENCE</scope>
    <source>
        <strain evidence="2">CGMCC 1.15425</strain>
    </source>
</reference>
<evidence type="ECO:0000256" key="1">
    <source>
        <dbReference type="SAM" id="SignalP"/>
    </source>
</evidence>
<keyword evidence="3" id="KW-1185">Reference proteome</keyword>